<dbReference type="RefSeq" id="WP_138482805.1">
    <property type="nucleotide sequence ID" value="NZ_PPSW01000025.1"/>
</dbReference>
<name>A0A5R9PZS4_9GAMM</name>
<dbReference type="OrthoDB" id="6312605at2"/>
<proteinExistence type="predicted"/>
<evidence type="ECO:0000313" key="1">
    <source>
        <dbReference type="EMBL" id="TLX46084.1"/>
    </source>
</evidence>
<dbReference type="AlphaFoldDB" id="A0A5R9PZS4"/>
<accession>A0A5R9PZS4</accession>
<evidence type="ECO:0000313" key="2">
    <source>
        <dbReference type="Proteomes" id="UP000309186"/>
    </source>
</evidence>
<organism evidence="1 2">
    <name type="scientific">Pseudoalteromonas phenolica</name>
    <dbReference type="NCBI Taxonomy" id="161398"/>
    <lineage>
        <taxon>Bacteria</taxon>
        <taxon>Pseudomonadati</taxon>
        <taxon>Pseudomonadota</taxon>
        <taxon>Gammaproteobacteria</taxon>
        <taxon>Alteromonadales</taxon>
        <taxon>Pseudoalteromonadaceae</taxon>
        <taxon>Pseudoalteromonas</taxon>
    </lineage>
</organism>
<dbReference type="EMBL" id="PPSW01000025">
    <property type="protein sequence ID" value="TLX46084.1"/>
    <property type="molecule type" value="Genomic_DNA"/>
</dbReference>
<reference evidence="1 2" key="1">
    <citation type="submission" date="2018-01" db="EMBL/GenBank/DDBJ databases">
        <title>Co-occurrence of chitin degradation, pigmentation and bioactivity in marine Pseudoalteromonas.</title>
        <authorList>
            <person name="Paulsen S."/>
            <person name="Gram L."/>
            <person name="Machado H."/>
        </authorList>
    </citation>
    <scope>NUCLEOTIDE SEQUENCE [LARGE SCALE GENOMIC DNA]</scope>
    <source>
        <strain evidence="1 2">S3663</strain>
    </source>
</reference>
<protein>
    <submittedName>
        <fullName evidence="1">Uncharacterized protein</fullName>
    </submittedName>
</protein>
<comment type="caution">
    <text evidence="1">The sequence shown here is derived from an EMBL/GenBank/DDBJ whole genome shotgun (WGS) entry which is preliminary data.</text>
</comment>
<sequence length="131" mass="14952">MLDTQANSTSNNQSENKVKHFLANAISTKINHFERYGKGAIYDLGKGQHGWDELVTAKAGDRMAVIKPTMNIPLIFEITEVKLDEDFIIVFGKPVERVDMSYQTFVRKNNITNSKIDEHFNMRIGFNVASW</sequence>
<gene>
    <name evidence="1" type="ORF">C1E24_15055</name>
</gene>
<dbReference type="Proteomes" id="UP000309186">
    <property type="component" value="Unassembled WGS sequence"/>
</dbReference>